<keyword evidence="4" id="KW-1185">Reference proteome</keyword>
<dbReference type="Pfam" id="PF01841">
    <property type="entry name" value="Transglut_core"/>
    <property type="match status" value="1"/>
</dbReference>
<dbReference type="InterPro" id="IPR021878">
    <property type="entry name" value="TgpA_N"/>
</dbReference>
<gene>
    <name evidence="3" type="ORF">FPZ45_10645</name>
</gene>
<feature type="transmembrane region" description="Helical" evidence="1">
    <location>
        <begin position="51"/>
        <end position="69"/>
    </location>
</feature>
<dbReference type="AlphaFoldDB" id="A0A559JKS9"/>
<name>A0A559JKS9_9BACL</name>
<dbReference type="SUPFAM" id="SSF54001">
    <property type="entry name" value="Cysteine proteinases"/>
    <property type="match status" value="1"/>
</dbReference>
<evidence type="ECO:0000259" key="2">
    <source>
        <dbReference type="SMART" id="SM00460"/>
    </source>
</evidence>
<feature type="transmembrane region" description="Helical" evidence="1">
    <location>
        <begin position="650"/>
        <end position="671"/>
    </location>
</feature>
<dbReference type="InterPro" id="IPR052901">
    <property type="entry name" value="Bact_TGase-like"/>
</dbReference>
<dbReference type="InterPro" id="IPR038765">
    <property type="entry name" value="Papain-like_cys_pep_sf"/>
</dbReference>
<evidence type="ECO:0000313" key="4">
    <source>
        <dbReference type="Proteomes" id="UP000316330"/>
    </source>
</evidence>
<dbReference type="Proteomes" id="UP000316330">
    <property type="component" value="Unassembled WGS sequence"/>
</dbReference>
<feature type="transmembrane region" description="Helical" evidence="1">
    <location>
        <begin position="194"/>
        <end position="211"/>
    </location>
</feature>
<dbReference type="Pfam" id="PF11992">
    <property type="entry name" value="TgpA_N"/>
    <property type="match status" value="1"/>
</dbReference>
<feature type="transmembrane region" description="Helical" evidence="1">
    <location>
        <begin position="140"/>
        <end position="161"/>
    </location>
</feature>
<sequence>MAHIVSSQAMGVHIRVRSGQTPPSIKGGTGMMLKMAGRILRGVLTERLHRLLAIIVILQLIQIFGEYWWEETYSIIYGTLTVTAVTELLMTRLLWLRLTVQIVAIAGMILWKIPIVWYGGPEKWRDWGQVSEFVSLHASQFHPFFAITLGVVLAAHVIAWIGSRKFGAIAIIVLSIAAMAIADSFFPLELWHNIAWVVAAGLAWLVVLHLGQLRHRHPDSWEALAERPLDIAFPAILVITLVLLTGIFMPRAPVILEDPYTAWTEAQGREVPAFSGEGGFQSVSMPRSNGSSLSGYSRDDRKLGGGFQFDYSPVMTVTTSQRSYWRGESKSVYTGKGWADVKNPRLVSATIGKEAEPLELDPPRAKGVETIEVVQSVTVERKDRLPVLFAAGPAKAVTELKSDNNAGLKWNPHEWELRWDKTARVQKYSVVSEIAVLDEDVLRQIDTSKKSSIDVKPYLQIPDSVPKRVRDLAAEQTSGLSNDYDRAKKLEQFLKETFPYTNTPDLTKQKDRADGDFVDSFLFEIQEGYCDYFSTSFVVMARSIGLPTRWVKGYTAGYDLAAEERERYGGGFGRAPDPTGAGTYTVRNADAHSWAEVYFEGYGWVPFEPTSGFSIPQPRPASKPIQSDKELPVDTAPVEKPDLASKGTNWIVLAGAIGIALAIACGAIFGYRSKKIRQLWSRIRYGGNTPNERVVREMERLLSFLQRQGMRRESHETIRESFTRWGNKFSSLRGEFDGAVSSFERARYSKDKGNSQLLLEFNEAAEKIRKAL</sequence>
<proteinExistence type="predicted"/>
<feature type="transmembrane region" description="Helical" evidence="1">
    <location>
        <begin position="75"/>
        <end position="95"/>
    </location>
</feature>
<comment type="caution">
    <text evidence="3">The sequence shown here is derived from an EMBL/GenBank/DDBJ whole genome shotgun (WGS) entry which is preliminary data.</text>
</comment>
<dbReference type="SMART" id="SM00460">
    <property type="entry name" value="TGc"/>
    <property type="match status" value="1"/>
</dbReference>
<dbReference type="InterPro" id="IPR002931">
    <property type="entry name" value="Transglutaminase-like"/>
</dbReference>
<dbReference type="EMBL" id="VNJJ01000005">
    <property type="protein sequence ID" value="TVY00478.1"/>
    <property type="molecule type" value="Genomic_DNA"/>
</dbReference>
<evidence type="ECO:0000256" key="1">
    <source>
        <dbReference type="SAM" id="Phobius"/>
    </source>
</evidence>
<keyword evidence="1" id="KW-0812">Transmembrane</keyword>
<evidence type="ECO:0000313" key="3">
    <source>
        <dbReference type="EMBL" id="TVY00478.1"/>
    </source>
</evidence>
<dbReference type="InterPro" id="IPR025403">
    <property type="entry name" value="TgpA-like_C"/>
</dbReference>
<feature type="domain" description="Transglutaminase-like" evidence="2">
    <location>
        <begin position="522"/>
        <end position="611"/>
    </location>
</feature>
<protein>
    <recommendedName>
        <fullName evidence="2">Transglutaminase-like domain-containing protein</fullName>
    </recommendedName>
</protein>
<feature type="transmembrane region" description="Helical" evidence="1">
    <location>
        <begin position="231"/>
        <end position="249"/>
    </location>
</feature>
<dbReference type="OrthoDB" id="9804872at2"/>
<feature type="transmembrane region" description="Helical" evidence="1">
    <location>
        <begin position="102"/>
        <end position="120"/>
    </location>
</feature>
<feature type="transmembrane region" description="Helical" evidence="1">
    <location>
        <begin position="168"/>
        <end position="188"/>
    </location>
</feature>
<dbReference type="Pfam" id="PF13559">
    <property type="entry name" value="DUF4129"/>
    <property type="match status" value="1"/>
</dbReference>
<accession>A0A559JKS9</accession>
<keyword evidence="1" id="KW-0472">Membrane</keyword>
<organism evidence="3 4">
    <name type="scientific">Cohnella terricola</name>
    <dbReference type="NCBI Taxonomy" id="1289167"/>
    <lineage>
        <taxon>Bacteria</taxon>
        <taxon>Bacillati</taxon>
        <taxon>Bacillota</taxon>
        <taxon>Bacilli</taxon>
        <taxon>Bacillales</taxon>
        <taxon>Paenibacillaceae</taxon>
        <taxon>Cohnella</taxon>
    </lineage>
</organism>
<dbReference type="Gene3D" id="3.10.620.30">
    <property type="match status" value="1"/>
</dbReference>
<dbReference type="PANTHER" id="PTHR42736">
    <property type="entry name" value="PROTEIN-GLUTAMINE GAMMA-GLUTAMYLTRANSFERASE"/>
    <property type="match status" value="1"/>
</dbReference>
<keyword evidence="1" id="KW-1133">Transmembrane helix</keyword>
<reference evidence="3 4" key="1">
    <citation type="submission" date="2019-07" db="EMBL/GenBank/DDBJ databases">
        <authorList>
            <person name="Kim J."/>
        </authorList>
    </citation>
    <scope>NUCLEOTIDE SEQUENCE [LARGE SCALE GENOMIC DNA]</scope>
    <source>
        <strain evidence="3 4">G13</strain>
    </source>
</reference>
<dbReference type="PANTHER" id="PTHR42736:SF1">
    <property type="entry name" value="PROTEIN-GLUTAMINE GAMMA-GLUTAMYLTRANSFERASE"/>
    <property type="match status" value="1"/>
</dbReference>